<dbReference type="AlphaFoldDB" id="A0A4Z2C7L9"/>
<dbReference type="InterPro" id="IPR020845">
    <property type="entry name" value="AMP-binding_CS"/>
</dbReference>
<gene>
    <name evidence="9" type="ORF">fugu_011432</name>
</gene>
<keyword evidence="3" id="KW-0443">Lipid metabolism</keyword>
<evidence type="ECO:0000313" key="9">
    <source>
        <dbReference type="EMBL" id="TNN00186.1"/>
    </source>
</evidence>
<comment type="similarity">
    <text evidence="1">Belongs to the ATP-dependent AMP-binding enzyme family.</text>
</comment>
<evidence type="ECO:0000256" key="6">
    <source>
        <dbReference type="ARBA" id="ARBA00048666"/>
    </source>
</evidence>
<dbReference type="GO" id="GO:0005789">
    <property type="term" value="C:endoplasmic reticulum membrane"/>
    <property type="evidence" value="ECO:0007669"/>
    <property type="project" value="TreeGrafter"/>
</dbReference>
<sequence>MPTLQEQGISVYLLSDARPVPGINALWGEISQASDEPLSRSLRANVHIRSTALYIYTSGTTGLPKAAVVTHERVWAASFIQGVCGVTSDDIFYINLPLYHSAGFLIGMVGAIERGMTIFLRKKFSASQFWDDCRKYNVTVMQYIGETLRYLCNTPKKDNEKNHTVRIAIGNGVRTDVWTEFLHRFGDIKVRELYAATEGNIGFINYTSRVGAVGRVNVVHRFFFPYTLIKFDIEKEEPVRNAEGLCIEAARGETGLLVGKVTKRSPFVGYARNQQQTEKKRLRDVLKKGDLYFNTGDLLRIDHDNFVYFQDRVGDTFRWKGENVATSEVADILTMARCVLEANVYGVKVEGHEGRIGMAAVVLKDGEEFDCLDAYRQVVSYLPSYARPRFSQDSALPGNDGDVQDEESEAGGGGVRPGSHQGPPVLFRHGEKDVCSADPGDLQSGSLTGNKTLAARTGEPFLFTEQQLVNLVNHWLSWTLPLTVMFLTNTHCEFCRFYFS</sequence>
<dbReference type="PANTHER" id="PTHR43107">
    <property type="entry name" value="LONG-CHAIN FATTY ACID TRANSPORT PROTEIN"/>
    <property type="match status" value="1"/>
</dbReference>
<comment type="catalytic activity">
    <reaction evidence="6">
        <text>tetracosanoate + ATP + CoA = tetracosanoyl-CoA + AMP + diphosphate</text>
        <dbReference type="Rhea" id="RHEA:33639"/>
        <dbReference type="ChEBI" id="CHEBI:30616"/>
        <dbReference type="ChEBI" id="CHEBI:31014"/>
        <dbReference type="ChEBI" id="CHEBI:33019"/>
        <dbReference type="ChEBI" id="CHEBI:57287"/>
        <dbReference type="ChEBI" id="CHEBI:65052"/>
        <dbReference type="ChEBI" id="CHEBI:456215"/>
    </reaction>
    <physiologicalReaction direction="left-to-right" evidence="6">
        <dbReference type="Rhea" id="RHEA:33640"/>
    </physiologicalReaction>
</comment>
<dbReference type="GO" id="GO:0005324">
    <property type="term" value="F:long-chain fatty acid transmembrane transporter activity"/>
    <property type="evidence" value="ECO:0007669"/>
    <property type="project" value="TreeGrafter"/>
</dbReference>
<evidence type="ECO:0000256" key="2">
    <source>
        <dbReference type="ARBA" id="ARBA00022598"/>
    </source>
</evidence>
<evidence type="ECO:0000256" key="4">
    <source>
        <dbReference type="ARBA" id="ARBA00036527"/>
    </source>
</evidence>
<dbReference type="PROSITE" id="PS00455">
    <property type="entry name" value="AMP_BINDING"/>
    <property type="match status" value="1"/>
</dbReference>
<organism evidence="9 10">
    <name type="scientific">Takifugu bimaculatus</name>
    <dbReference type="NCBI Taxonomy" id="433685"/>
    <lineage>
        <taxon>Eukaryota</taxon>
        <taxon>Metazoa</taxon>
        <taxon>Chordata</taxon>
        <taxon>Craniata</taxon>
        <taxon>Vertebrata</taxon>
        <taxon>Euteleostomi</taxon>
        <taxon>Actinopterygii</taxon>
        <taxon>Neopterygii</taxon>
        <taxon>Teleostei</taxon>
        <taxon>Neoteleostei</taxon>
        <taxon>Acanthomorphata</taxon>
        <taxon>Eupercaria</taxon>
        <taxon>Tetraodontiformes</taxon>
        <taxon>Tetradontoidea</taxon>
        <taxon>Tetraodontidae</taxon>
        <taxon>Takifugu</taxon>
    </lineage>
</organism>
<dbReference type="GO" id="GO:0005886">
    <property type="term" value="C:plasma membrane"/>
    <property type="evidence" value="ECO:0007669"/>
    <property type="project" value="TreeGrafter"/>
</dbReference>
<comment type="catalytic activity">
    <reaction evidence="4">
        <text>a very long-chain fatty acid + ATP + CoA = a very long-chain fatty acyl-CoA + AMP + diphosphate</text>
        <dbReference type="Rhea" id="RHEA:54536"/>
        <dbReference type="ChEBI" id="CHEBI:30616"/>
        <dbReference type="ChEBI" id="CHEBI:33019"/>
        <dbReference type="ChEBI" id="CHEBI:57287"/>
        <dbReference type="ChEBI" id="CHEBI:58950"/>
        <dbReference type="ChEBI" id="CHEBI:138261"/>
        <dbReference type="ChEBI" id="CHEBI:456215"/>
    </reaction>
    <physiologicalReaction direction="left-to-right" evidence="4">
        <dbReference type="Rhea" id="RHEA:54537"/>
    </physiologicalReaction>
</comment>
<comment type="caution">
    <text evidence="9">The sequence shown here is derived from an EMBL/GenBank/DDBJ whole genome shotgun (WGS) entry which is preliminary data.</text>
</comment>
<reference evidence="9 10" key="1">
    <citation type="submission" date="2019-04" db="EMBL/GenBank/DDBJ databases">
        <title>The sequence and de novo assembly of Takifugu bimaculatus genome using PacBio and Hi-C technologies.</title>
        <authorList>
            <person name="Xu P."/>
            <person name="Liu B."/>
            <person name="Zhou Z."/>
        </authorList>
    </citation>
    <scope>NUCLEOTIDE SEQUENCE [LARGE SCALE GENOMIC DNA]</scope>
    <source>
        <strain evidence="9">TB-2018</strain>
        <tissue evidence="9">Muscle</tissue>
    </source>
</reference>
<keyword evidence="10" id="KW-1185">Reference proteome</keyword>
<feature type="domain" description="AMP-dependent synthetase/ligase" evidence="8">
    <location>
        <begin position="29"/>
        <end position="215"/>
    </location>
</feature>
<dbReference type="SUPFAM" id="SSF56801">
    <property type="entry name" value="Acetyl-CoA synthetase-like"/>
    <property type="match status" value="1"/>
</dbReference>
<evidence type="ECO:0000256" key="7">
    <source>
        <dbReference type="SAM" id="MobiDB-lite"/>
    </source>
</evidence>
<evidence type="ECO:0000256" key="5">
    <source>
        <dbReference type="ARBA" id="ARBA00041297"/>
    </source>
</evidence>
<evidence type="ECO:0000313" key="10">
    <source>
        <dbReference type="Proteomes" id="UP000516260"/>
    </source>
</evidence>
<dbReference type="PANTHER" id="PTHR43107:SF4">
    <property type="entry name" value="LONG-CHAIN FATTY ACID TRANSPORT PROTEIN 2"/>
    <property type="match status" value="1"/>
</dbReference>
<keyword evidence="2" id="KW-0436">Ligase</keyword>
<dbReference type="InterPro" id="IPR000873">
    <property type="entry name" value="AMP-dep_synth/lig_dom"/>
</dbReference>
<evidence type="ECO:0000256" key="1">
    <source>
        <dbReference type="ARBA" id="ARBA00006432"/>
    </source>
</evidence>
<dbReference type="InterPro" id="IPR042099">
    <property type="entry name" value="ANL_N_sf"/>
</dbReference>
<evidence type="ECO:0000259" key="8">
    <source>
        <dbReference type="Pfam" id="PF00501"/>
    </source>
</evidence>
<protein>
    <recommendedName>
        <fullName evidence="5">Long-chain-fatty-acid--CoA ligase</fullName>
    </recommendedName>
</protein>
<dbReference type="GO" id="GO:0044539">
    <property type="term" value="P:long-chain fatty acid import into cell"/>
    <property type="evidence" value="ECO:0007669"/>
    <property type="project" value="TreeGrafter"/>
</dbReference>
<dbReference type="EMBL" id="SWLE01000004">
    <property type="protein sequence ID" value="TNN00186.1"/>
    <property type="molecule type" value="Genomic_DNA"/>
</dbReference>
<dbReference type="Proteomes" id="UP000516260">
    <property type="component" value="Chromosome 12"/>
</dbReference>
<dbReference type="Gene3D" id="3.40.50.12780">
    <property type="entry name" value="N-terminal domain of ligase-like"/>
    <property type="match status" value="1"/>
</dbReference>
<accession>A0A4Z2C7L9</accession>
<name>A0A4Z2C7L9_9TELE</name>
<proteinExistence type="inferred from homology"/>
<dbReference type="GO" id="GO:0004467">
    <property type="term" value="F:long-chain fatty acid-CoA ligase activity"/>
    <property type="evidence" value="ECO:0007669"/>
    <property type="project" value="TreeGrafter"/>
</dbReference>
<feature type="region of interest" description="Disordered" evidence="7">
    <location>
        <begin position="392"/>
        <end position="423"/>
    </location>
</feature>
<evidence type="ECO:0000256" key="3">
    <source>
        <dbReference type="ARBA" id="ARBA00023098"/>
    </source>
</evidence>
<dbReference type="Pfam" id="PF00501">
    <property type="entry name" value="AMP-binding"/>
    <property type="match status" value="1"/>
</dbReference>